<reference evidence="3 4" key="1">
    <citation type="submission" date="2023-08" db="EMBL/GenBank/DDBJ databases">
        <title>Black Yeasts Isolated from many extreme environments.</title>
        <authorList>
            <person name="Coleine C."/>
            <person name="Stajich J.E."/>
            <person name="Selbmann L."/>
        </authorList>
    </citation>
    <scope>NUCLEOTIDE SEQUENCE [LARGE SCALE GENOMIC DNA]</scope>
    <source>
        <strain evidence="3 4">CCFEE 5792</strain>
    </source>
</reference>
<feature type="compositionally biased region" description="Polar residues" evidence="1">
    <location>
        <begin position="499"/>
        <end position="510"/>
    </location>
</feature>
<feature type="compositionally biased region" description="Basic and acidic residues" evidence="1">
    <location>
        <begin position="1096"/>
        <end position="1110"/>
    </location>
</feature>
<feature type="compositionally biased region" description="Basic and acidic residues" evidence="1">
    <location>
        <begin position="782"/>
        <end position="800"/>
    </location>
</feature>
<feature type="compositionally biased region" description="Basic and acidic residues" evidence="1">
    <location>
        <begin position="837"/>
        <end position="848"/>
    </location>
</feature>
<dbReference type="SMART" id="SM00976">
    <property type="entry name" value="Telo_bind"/>
    <property type="match status" value="1"/>
</dbReference>
<evidence type="ECO:0000313" key="3">
    <source>
        <dbReference type="EMBL" id="KAK5058806.1"/>
    </source>
</evidence>
<feature type="region of interest" description="Disordered" evidence="1">
    <location>
        <begin position="1096"/>
        <end position="1382"/>
    </location>
</feature>
<proteinExistence type="predicted"/>
<gene>
    <name evidence="3" type="ORF">LTR84_011070</name>
</gene>
<feature type="compositionally biased region" description="Polar residues" evidence="1">
    <location>
        <begin position="243"/>
        <end position="259"/>
    </location>
</feature>
<feature type="compositionally biased region" description="Low complexity" evidence="1">
    <location>
        <begin position="893"/>
        <end position="906"/>
    </location>
</feature>
<evidence type="ECO:0000259" key="2">
    <source>
        <dbReference type="SMART" id="SM00976"/>
    </source>
</evidence>
<feature type="compositionally biased region" description="Basic and acidic residues" evidence="1">
    <location>
        <begin position="1285"/>
        <end position="1311"/>
    </location>
</feature>
<dbReference type="GO" id="GO:0000723">
    <property type="term" value="P:telomere maintenance"/>
    <property type="evidence" value="ECO:0007669"/>
    <property type="project" value="InterPro"/>
</dbReference>
<dbReference type="InterPro" id="IPR011564">
    <property type="entry name" value="Telomer_end-bd_POT1/Cdc13"/>
</dbReference>
<sequence length="1382" mass="151453">MLTVASQSSPRSTSTFPQSTDTTFNPALRIPVAGLTPTQAAHESHVEATVALVWPYSNSTATFALLLVDHASRGQVKVIFRNGAARQVANTKVGIGDKIQLALLGCDWKDTVDTISTPGKRLEWDLQYDSRVFLQVHLQGQDIVAIDYTASASDHPYQSVNSNTSSSLNGFIQRNPSTIQVPYLTPSKSTRTSLGGTFFDTSIASLADDDDDDGYIAGRGRKRTKFARHSGAWNLVNDDEDSLLQSDAPQPTEEQQGILESSAPPNEIAEVVPPTRQPPEIEEIHEPDSALLTTTEVGEAPAYGEVQTTPETPLAPVTSDAQAESDGEPTSVALTTEQDHTPPILSTPNPEGNASQNGTTFMGPPATPFKKLRLPHFTDVEISDPTEGDVDRATTPRILPLASPGLPLVSPLIHRSGVEVGYFPVYQDSRSQLDASGVDIPDKPENESHLEDSDKESTTSDDSLVVVEERASESWEPIVREQNDLPSSSEPPVAFGGISQLSGTQDATPTEMSLLPDQWLSTLEASIAQELSNNSPSPPIDVELDQIFPTNDIRFDTQNSLPTENALNRHDTDIAVVESEDLYGAPEEEIAKIPWTHDQTRGMEDNTGTQAENNLPEISSPNQLTTMFPTETVEHFLYPIPAVEASNHPFADLASEALALESKEESKYQDEESALLHTLDGNIDLQEDIDQADMRIGLHTETRAVSQLDVSGTVDVEEQPQKLVETSGIPADTRFANTLHAGNINIAPTDLAQQSSPSPVQPSEAQFRAGADVTQLPTPDQTQKENFDREHLPDNEHVPPQDHLALPSPQPTQDMRVIVNLENEKDEAQPSISSPEILHHTIQPEDTKATGLRSSQRLSHKKPAMLKSISSPYFTPRRSTRFSTSPAREENVPLSSPSNNKFPSSPYQNEEYQEEATFEGNHTLKSPRLPTGEPLSPHMNGLLTPVGYYTRLSSLHEHFGHLLDVIAVCSTSSTKAERAKAGPKDYHTSLHVIDPSCATDRIPNVLTQVFRPVKTALPVARAGDIVILRNFKVHTVKRKFALLSGDSSSWSVISFKAKSDEFDVATSGPPLERGSTEVEYASSLWHWWEDKQEANPVERTENVSYDDRSARASSDGPATRTRLRVKSSPVQVSKTFPRDADESTPPGDSTEVLGEQQPNTDYGNESRETGRLQGSTVSPSRPKKPLPAARRRRRNRTDNIGNEGDEEQVFEYSDLESPRSPVADRQSKRRESTTSTTISVLTQNQGSEFTPRRSARIGRSPSVVHELRDGKKYMDEPSGDGGDNLIHDRELTPRQSTGHERSPSVVHELRDGTQYVDDPSGNGDDSLIRDGEVTPRRSARNARSPSVVHELRDGTKYVDDPSGDGDDSLIHELRDGVTYIDE</sequence>
<name>A0AAV9NII2_9EURO</name>
<evidence type="ECO:0000313" key="4">
    <source>
        <dbReference type="Proteomes" id="UP001358417"/>
    </source>
</evidence>
<dbReference type="GO" id="GO:0000781">
    <property type="term" value="C:chromosome, telomeric region"/>
    <property type="evidence" value="ECO:0007669"/>
    <property type="project" value="InterPro"/>
</dbReference>
<keyword evidence="4" id="KW-1185">Reference proteome</keyword>
<feature type="compositionally biased region" description="Basic and acidic residues" evidence="1">
    <location>
        <begin position="1265"/>
        <end position="1275"/>
    </location>
</feature>
<feature type="compositionally biased region" description="Basic and acidic residues" evidence="1">
    <location>
        <begin position="467"/>
        <end position="483"/>
    </location>
</feature>
<evidence type="ECO:0000256" key="1">
    <source>
        <dbReference type="SAM" id="MobiDB-lite"/>
    </source>
</evidence>
<feature type="compositionally biased region" description="Low complexity" evidence="1">
    <location>
        <begin position="753"/>
        <end position="763"/>
    </location>
</feature>
<dbReference type="RefSeq" id="XP_064709329.1">
    <property type="nucleotide sequence ID" value="XM_064854603.1"/>
</dbReference>
<feature type="compositionally biased region" description="Basic and acidic residues" evidence="1">
    <location>
        <begin position="440"/>
        <end position="458"/>
    </location>
</feature>
<dbReference type="EMBL" id="JAVRRD010000005">
    <property type="protein sequence ID" value="KAK5058806.1"/>
    <property type="molecule type" value="Genomic_DNA"/>
</dbReference>
<feature type="compositionally biased region" description="Basic and acidic residues" evidence="1">
    <location>
        <begin position="1349"/>
        <end position="1359"/>
    </location>
</feature>
<protein>
    <recommendedName>
        <fullName evidence="2">Telomeric single stranded DNA binding POT1/Cdc13 domain-containing protein</fullName>
    </recommendedName>
</protein>
<dbReference type="Pfam" id="PF02765">
    <property type="entry name" value="POT1"/>
    <property type="match status" value="1"/>
</dbReference>
<feature type="domain" description="Telomeric single stranded DNA binding POT1/Cdc13" evidence="2">
    <location>
        <begin position="949"/>
        <end position="1089"/>
    </location>
</feature>
<dbReference type="Proteomes" id="UP001358417">
    <property type="component" value="Unassembled WGS sequence"/>
</dbReference>
<feature type="compositionally biased region" description="Basic and acidic residues" evidence="1">
    <location>
        <begin position="1326"/>
        <end position="1335"/>
    </location>
</feature>
<feature type="region of interest" description="Disordered" evidence="1">
    <location>
        <begin position="1"/>
        <end position="22"/>
    </location>
</feature>
<accession>A0AAV9NII2</accession>
<organism evidence="3 4">
    <name type="scientific">Exophiala bonariae</name>
    <dbReference type="NCBI Taxonomy" id="1690606"/>
    <lineage>
        <taxon>Eukaryota</taxon>
        <taxon>Fungi</taxon>
        <taxon>Dikarya</taxon>
        <taxon>Ascomycota</taxon>
        <taxon>Pezizomycotina</taxon>
        <taxon>Eurotiomycetes</taxon>
        <taxon>Chaetothyriomycetidae</taxon>
        <taxon>Chaetothyriales</taxon>
        <taxon>Herpotrichiellaceae</taxon>
        <taxon>Exophiala</taxon>
    </lineage>
</organism>
<feature type="region of interest" description="Disordered" evidence="1">
    <location>
        <begin position="749"/>
        <end position="810"/>
    </location>
</feature>
<comment type="caution">
    <text evidence="3">The sequence shown here is derived from an EMBL/GenBank/DDBJ whole genome shotgun (WGS) entry which is preliminary data.</text>
</comment>
<feature type="region of interest" description="Disordered" evidence="1">
    <location>
        <begin position="304"/>
        <end position="330"/>
    </location>
</feature>
<feature type="region of interest" description="Disordered" evidence="1">
    <location>
        <begin position="872"/>
        <end position="907"/>
    </location>
</feature>
<dbReference type="InterPro" id="IPR012340">
    <property type="entry name" value="NA-bd_OB-fold"/>
</dbReference>
<feature type="region of interest" description="Disordered" evidence="1">
    <location>
        <begin position="434"/>
        <end position="510"/>
    </location>
</feature>
<dbReference type="SUPFAM" id="SSF50249">
    <property type="entry name" value="Nucleic acid-binding proteins"/>
    <property type="match status" value="1"/>
</dbReference>
<dbReference type="GO" id="GO:0003677">
    <property type="term" value="F:DNA binding"/>
    <property type="evidence" value="ECO:0007669"/>
    <property type="project" value="InterPro"/>
</dbReference>
<feature type="region of interest" description="Disordered" evidence="1">
    <location>
        <begin position="826"/>
        <end position="860"/>
    </location>
</feature>
<feature type="compositionally biased region" description="Basic residues" evidence="1">
    <location>
        <begin position="1181"/>
        <end position="1195"/>
    </location>
</feature>
<dbReference type="Gene3D" id="2.40.50.140">
    <property type="entry name" value="Nucleic acid-binding proteins"/>
    <property type="match status" value="1"/>
</dbReference>
<feature type="compositionally biased region" description="Polar residues" evidence="1">
    <location>
        <begin position="1233"/>
        <end position="1248"/>
    </location>
</feature>
<dbReference type="GeneID" id="89979224"/>
<feature type="region of interest" description="Disordered" evidence="1">
    <location>
        <begin position="238"/>
        <end position="280"/>
    </location>
</feature>